<protein>
    <recommendedName>
        <fullName evidence="1">DUF6363 domain-containing protein</fullName>
    </recommendedName>
</protein>
<sequence length="158" mass="18233">MDGSKYNTLLDNLKASSSLPFISKPYIISNVPHLDGGLTDPISFKRALELGYEKIVVILTQPSSYVKELLKLPGFLQSKYKKYPKILKALKNRHDLYNKQRDDLFQLYEEGKAFIIMPPTKIPAKRIDKNLKRLHRAYDSGYEYICAHGDALKRFLKL</sequence>
<dbReference type="Pfam" id="PF19890">
    <property type="entry name" value="DUF6363"/>
    <property type="match status" value="1"/>
</dbReference>
<reference evidence="2 3" key="1">
    <citation type="submission" date="2017-06" db="EMBL/GenBank/DDBJ databases">
        <title>Draft genome sequence of anaerobic fermentative bacterium Anaeromicrobium sediminis DY2726D isolated from West Pacific Ocean sediments.</title>
        <authorList>
            <person name="Zeng X."/>
        </authorList>
    </citation>
    <scope>NUCLEOTIDE SEQUENCE [LARGE SCALE GENOMIC DNA]</scope>
    <source>
        <strain evidence="2 3">DY2726D</strain>
    </source>
</reference>
<name>A0A267MQA3_9FIRM</name>
<gene>
    <name evidence="2" type="ORF">CCE28_01260</name>
</gene>
<evidence type="ECO:0000313" key="2">
    <source>
        <dbReference type="EMBL" id="PAB61085.1"/>
    </source>
</evidence>
<dbReference type="Proteomes" id="UP000216024">
    <property type="component" value="Unassembled WGS sequence"/>
</dbReference>
<proteinExistence type="predicted"/>
<keyword evidence="3" id="KW-1185">Reference proteome</keyword>
<evidence type="ECO:0000313" key="3">
    <source>
        <dbReference type="Proteomes" id="UP000216024"/>
    </source>
</evidence>
<comment type="caution">
    <text evidence="2">The sequence shown here is derived from an EMBL/GenBank/DDBJ whole genome shotgun (WGS) entry which is preliminary data.</text>
</comment>
<dbReference type="InterPro" id="IPR016035">
    <property type="entry name" value="Acyl_Trfase/lysoPLipase"/>
</dbReference>
<feature type="domain" description="DUF6363" evidence="1">
    <location>
        <begin position="83"/>
        <end position="157"/>
    </location>
</feature>
<organism evidence="2 3">
    <name type="scientific">Anaeromicrobium sediminis</name>
    <dbReference type="NCBI Taxonomy" id="1478221"/>
    <lineage>
        <taxon>Bacteria</taxon>
        <taxon>Bacillati</taxon>
        <taxon>Bacillota</taxon>
        <taxon>Clostridia</taxon>
        <taxon>Peptostreptococcales</taxon>
        <taxon>Thermotaleaceae</taxon>
        <taxon>Anaeromicrobium</taxon>
    </lineage>
</organism>
<dbReference type="EMBL" id="NIBG01000001">
    <property type="protein sequence ID" value="PAB61085.1"/>
    <property type="molecule type" value="Genomic_DNA"/>
</dbReference>
<accession>A0A267MQA3</accession>
<dbReference type="InterPro" id="IPR045943">
    <property type="entry name" value="DUF6363"/>
</dbReference>
<evidence type="ECO:0000259" key="1">
    <source>
        <dbReference type="Pfam" id="PF19890"/>
    </source>
</evidence>
<dbReference type="AlphaFoldDB" id="A0A267MQA3"/>
<dbReference type="SUPFAM" id="SSF52151">
    <property type="entry name" value="FabD/lysophospholipase-like"/>
    <property type="match status" value="1"/>
</dbReference>
<dbReference type="RefSeq" id="WP_095130168.1">
    <property type="nucleotide sequence ID" value="NZ_NIBG01000001.1"/>
</dbReference>
<dbReference type="OrthoDB" id="9802424at2"/>